<dbReference type="AlphaFoldDB" id="A0A3L9YCS9"/>
<keyword evidence="2" id="KW-1185">Reference proteome</keyword>
<organism evidence="1 2">
    <name type="scientific">Ulvibacter antarcticus</name>
    <dbReference type="NCBI Taxonomy" id="442714"/>
    <lineage>
        <taxon>Bacteria</taxon>
        <taxon>Pseudomonadati</taxon>
        <taxon>Bacteroidota</taxon>
        <taxon>Flavobacteriia</taxon>
        <taxon>Flavobacteriales</taxon>
        <taxon>Flavobacteriaceae</taxon>
        <taxon>Ulvibacter</taxon>
    </lineage>
</organism>
<protein>
    <submittedName>
        <fullName evidence="1">Uncharacterized protein</fullName>
    </submittedName>
</protein>
<sequence length="495" mass="58110">MNIITYDIMKGIKAIISTFSEEDKREFLLYLQNKNRRGDTKNVKLFKLIDSEKTTDLEQALYSKSSKNAFHALCKRLQDSLTEFIATKSFSEESGEEMEILKLLLASRILFEHKQYKLAFKILFKAEQIALSLDVYAILNEIYHTMIQYAHVHPELSLTSVFQKSRENTLHFQSEQQLNMAYATIKSALKDATALSVSEIIEGAFSEFDIVVSQSLTYKSLFQLMNITAAAASLQSNYYTISGFMLQMYEIISAKQSKIKTDKHLYYQIEILHMMAMTHFRNKNFKASQVFSEKMEEEMLKKNGIYYKRFHVKLILTKAFGYNYTGRPSEAIQVLNSYERHSPEIELTLLMCYFQQLQFDEAYSLLKKMQHSDIWYEKKQGWIWVLEKAIIEILLLIELDRLDLVLSRLQSFKKKFTKRLKKAGETRVLKFIQLVSLYYENPMEVTSEAFKNKVEGSFEWIGKEREDIFVMSFYAWLKSKMEQTNLYETTLKLAN</sequence>
<reference evidence="1 2" key="1">
    <citation type="submission" date="2018-10" db="EMBL/GenBank/DDBJ databases">
        <title>Genomic Encyclopedia of Archaeal and Bacterial Type Strains, Phase II (KMG-II): from individual species to whole genera.</title>
        <authorList>
            <person name="Goeker M."/>
        </authorList>
    </citation>
    <scope>NUCLEOTIDE SEQUENCE [LARGE SCALE GENOMIC DNA]</scope>
    <source>
        <strain evidence="1 2">DSM 23424</strain>
    </source>
</reference>
<dbReference type="EMBL" id="REFC01000015">
    <property type="protein sequence ID" value="RMA57190.1"/>
    <property type="molecule type" value="Genomic_DNA"/>
</dbReference>
<dbReference type="Proteomes" id="UP000271339">
    <property type="component" value="Unassembled WGS sequence"/>
</dbReference>
<evidence type="ECO:0000313" key="2">
    <source>
        <dbReference type="Proteomes" id="UP000271339"/>
    </source>
</evidence>
<proteinExistence type="predicted"/>
<accession>A0A3L9YCS9</accession>
<gene>
    <name evidence="1" type="ORF">BXY75_3077</name>
</gene>
<comment type="caution">
    <text evidence="1">The sequence shown here is derived from an EMBL/GenBank/DDBJ whole genome shotgun (WGS) entry which is preliminary data.</text>
</comment>
<name>A0A3L9YCS9_9FLAO</name>
<evidence type="ECO:0000313" key="1">
    <source>
        <dbReference type="EMBL" id="RMA57190.1"/>
    </source>
</evidence>